<feature type="signal peptide" evidence="15">
    <location>
        <begin position="1"/>
        <end position="24"/>
    </location>
</feature>
<dbReference type="Pfam" id="PF13531">
    <property type="entry name" value="SBP_bac_11"/>
    <property type="match status" value="1"/>
</dbReference>
<comment type="subunit">
    <text evidence="11">The complex is composed of two ATP-binding proteins (ModC), two transmembrane proteins (ModB) and a solute-binding protein (ModA).</text>
</comment>
<proteinExistence type="inferred from homology"/>
<comment type="function">
    <text evidence="10">Involved in the transport of molybdenum into the cell. Part of the binding-protein-dependent transport system ModABCD.</text>
</comment>
<dbReference type="SUPFAM" id="SSF53850">
    <property type="entry name" value="Periplasmic binding protein-like II"/>
    <property type="match status" value="1"/>
</dbReference>
<evidence type="ECO:0000256" key="11">
    <source>
        <dbReference type="ARBA" id="ARBA00062515"/>
    </source>
</evidence>
<evidence type="ECO:0000256" key="15">
    <source>
        <dbReference type="SAM" id="SignalP"/>
    </source>
</evidence>
<evidence type="ECO:0000313" key="17">
    <source>
        <dbReference type="Proteomes" id="UP000321034"/>
    </source>
</evidence>
<protein>
    <recommendedName>
        <fullName evidence="12">Molybdate-binding protein ModA</fullName>
    </recommendedName>
    <alternativeName>
        <fullName evidence="13">Molybdate/tungstate-binding protein ModA</fullName>
    </alternativeName>
</protein>
<evidence type="ECO:0000256" key="7">
    <source>
        <dbReference type="ARBA" id="ARBA00022729"/>
    </source>
</evidence>
<dbReference type="PANTHER" id="PTHR30632:SF0">
    <property type="entry name" value="SULFATE-BINDING PROTEIN"/>
    <property type="match status" value="1"/>
</dbReference>
<keyword evidence="5 14" id="KW-0500">Molybdenum</keyword>
<evidence type="ECO:0000256" key="9">
    <source>
        <dbReference type="ARBA" id="ARBA00023245"/>
    </source>
</evidence>
<dbReference type="RefSeq" id="WP_147894921.1">
    <property type="nucleotide sequence ID" value="NZ_BAAANR010000001.1"/>
</dbReference>
<dbReference type="GO" id="GO:0046872">
    <property type="term" value="F:metal ion binding"/>
    <property type="evidence" value="ECO:0007669"/>
    <property type="project" value="UniProtKB-KW"/>
</dbReference>
<evidence type="ECO:0000313" key="16">
    <source>
        <dbReference type="EMBL" id="TXK09720.1"/>
    </source>
</evidence>
<evidence type="ECO:0000256" key="2">
    <source>
        <dbReference type="ARBA" id="ARBA00009175"/>
    </source>
</evidence>
<dbReference type="Gene3D" id="3.40.190.10">
    <property type="entry name" value="Periplasmic binding protein-like II"/>
    <property type="match status" value="2"/>
</dbReference>
<keyword evidence="3" id="KW-0813">Transport</keyword>
<dbReference type="PANTHER" id="PTHR30632">
    <property type="entry name" value="MOLYBDATE-BINDING PERIPLASMIC PROTEIN"/>
    <property type="match status" value="1"/>
</dbReference>
<evidence type="ECO:0000256" key="6">
    <source>
        <dbReference type="ARBA" id="ARBA00022723"/>
    </source>
</evidence>
<comment type="caution">
    <text evidence="16">The sequence shown here is derived from an EMBL/GenBank/DDBJ whole genome shotgun (WGS) entry which is preliminary data.</text>
</comment>
<feature type="binding site" evidence="14">
    <location>
        <position position="55"/>
    </location>
    <ligand>
        <name>molybdate</name>
        <dbReference type="ChEBI" id="CHEBI:36264"/>
    </ligand>
</feature>
<evidence type="ECO:0000256" key="1">
    <source>
        <dbReference type="ARBA" id="ARBA00004193"/>
    </source>
</evidence>
<keyword evidence="7 15" id="KW-0732">Signal</keyword>
<feature type="binding site" evidence="14">
    <location>
        <position position="205"/>
    </location>
    <ligand>
        <name>molybdate</name>
        <dbReference type="ChEBI" id="CHEBI:36264"/>
    </ligand>
</feature>
<organism evidence="16 17">
    <name type="scientific">Microbacterium hatanonis</name>
    <dbReference type="NCBI Taxonomy" id="404366"/>
    <lineage>
        <taxon>Bacteria</taxon>
        <taxon>Bacillati</taxon>
        <taxon>Actinomycetota</taxon>
        <taxon>Actinomycetes</taxon>
        <taxon>Micrococcales</taxon>
        <taxon>Microbacteriaceae</taxon>
        <taxon>Microbacterium</taxon>
    </lineage>
</organism>
<keyword evidence="9" id="KW-0826">Tungsten</keyword>
<evidence type="ECO:0000256" key="5">
    <source>
        <dbReference type="ARBA" id="ARBA00022505"/>
    </source>
</evidence>
<keyword evidence="8" id="KW-0472">Membrane</keyword>
<evidence type="ECO:0000256" key="8">
    <source>
        <dbReference type="ARBA" id="ARBA00023136"/>
    </source>
</evidence>
<dbReference type="EMBL" id="VRSV01000002">
    <property type="protein sequence ID" value="TXK09720.1"/>
    <property type="molecule type" value="Genomic_DNA"/>
</dbReference>
<dbReference type="GO" id="GO:0005886">
    <property type="term" value="C:plasma membrane"/>
    <property type="evidence" value="ECO:0007669"/>
    <property type="project" value="UniProtKB-SubCell"/>
</dbReference>
<evidence type="ECO:0000256" key="10">
    <source>
        <dbReference type="ARBA" id="ARBA00056002"/>
    </source>
</evidence>
<dbReference type="GO" id="GO:0030973">
    <property type="term" value="F:molybdate ion binding"/>
    <property type="evidence" value="ECO:0007669"/>
    <property type="project" value="TreeGrafter"/>
</dbReference>
<dbReference type="PROSITE" id="PS51257">
    <property type="entry name" value="PROKAR_LIPOPROTEIN"/>
    <property type="match status" value="1"/>
</dbReference>
<dbReference type="NCBIfam" id="TIGR01256">
    <property type="entry name" value="modA"/>
    <property type="match status" value="1"/>
</dbReference>
<evidence type="ECO:0000256" key="3">
    <source>
        <dbReference type="ARBA" id="ARBA00022448"/>
    </source>
</evidence>
<feature type="binding site" evidence="14">
    <location>
        <position position="83"/>
    </location>
    <ligand>
        <name>molybdate</name>
        <dbReference type="ChEBI" id="CHEBI:36264"/>
    </ligand>
</feature>
<dbReference type="Proteomes" id="UP000321034">
    <property type="component" value="Unassembled WGS sequence"/>
</dbReference>
<feature type="chain" id="PRO_5039062953" description="Molybdate-binding protein ModA" evidence="15">
    <location>
        <begin position="25"/>
        <end position="269"/>
    </location>
</feature>
<evidence type="ECO:0000256" key="13">
    <source>
        <dbReference type="ARBA" id="ARBA00078141"/>
    </source>
</evidence>
<evidence type="ECO:0000256" key="4">
    <source>
        <dbReference type="ARBA" id="ARBA00022475"/>
    </source>
</evidence>
<dbReference type="InterPro" id="IPR005950">
    <property type="entry name" value="ModA"/>
</dbReference>
<evidence type="ECO:0000256" key="14">
    <source>
        <dbReference type="PIRSR" id="PIRSR004846-1"/>
    </source>
</evidence>
<keyword evidence="6 14" id="KW-0479">Metal-binding</keyword>
<dbReference type="OrthoDB" id="9785015at2"/>
<dbReference type="FunFam" id="3.40.190.10:FF:000030">
    <property type="entry name" value="Molybdate ABC transporter substrate-binding protein"/>
    <property type="match status" value="1"/>
</dbReference>
<dbReference type="InterPro" id="IPR050682">
    <property type="entry name" value="ModA/WtpA"/>
</dbReference>
<dbReference type="PIRSF" id="PIRSF004846">
    <property type="entry name" value="ModA"/>
    <property type="match status" value="1"/>
</dbReference>
<name>A0A5C8HWE7_9MICO</name>
<accession>A0A5C8HWE7</accession>
<reference evidence="16 17" key="1">
    <citation type="submission" date="2019-08" db="EMBL/GenBank/DDBJ databases">
        <authorList>
            <person name="Dong K."/>
        </authorList>
    </citation>
    <scope>NUCLEOTIDE SEQUENCE [LARGE SCALE GENOMIC DNA]</scope>
    <source>
        <strain evidence="16 17">JCM14558</strain>
    </source>
</reference>
<feature type="binding site" evidence="14">
    <location>
        <position position="187"/>
    </location>
    <ligand>
        <name>molybdate</name>
        <dbReference type="ChEBI" id="CHEBI:36264"/>
    </ligand>
</feature>
<gene>
    <name evidence="16" type="primary">modA</name>
    <name evidence="16" type="ORF">FVP77_12525</name>
</gene>
<comment type="similarity">
    <text evidence="2">Belongs to the bacterial solute-binding protein ModA family.</text>
</comment>
<keyword evidence="17" id="KW-1185">Reference proteome</keyword>
<sequence>MTRTSKLASTLLAVTVALALTACAGGTAATSGPSPSSSTSGATLEGSITVFAAASLKTTFTELAAEFEAANPGTTVELTFAGSSDLVTQITEGAPADVFASADEKNMAKLTDAGLIESDAPVDFATNVLEIAVPPGNPAGVKDFADLADPAVKTVICAAQVPCGAATATVETATGIDIIPVSEESSVTDVLGKVTSGEADAGLVYVTDVISAGDAVQGIEFAESSQAVNTYPIAVVKDSVAPDVAAAFVAFVTGSVGQHVLSAAGFGQP</sequence>
<dbReference type="AlphaFoldDB" id="A0A5C8HWE7"/>
<dbReference type="GO" id="GO:0015689">
    <property type="term" value="P:molybdate ion transport"/>
    <property type="evidence" value="ECO:0007669"/>
    <property type="project" value="InterPro"/>
</dbReference>
<keyword evidence="4" id="KW-1003">Cell membrane</keyword>
<comment type="subcellular location">
    <subcellularLocation>
        <location evidence="1">Cell membrane</location>
        <topology evidence="1">Lipid-anchor</topology>
    </subcellularLocation>
</comment>
<evidence type="ECO:0000256" key="12">
    <source>
        <dbReference type="ARBA" id="ARBA00073171"/>
    </source>
</evidence>